<evidence type="ECO:0000313" key="2">
    <source>
        <dbReference type="Proteomes" id="UP000298596"/>
    </source>
</evidence>
<geneLocation type="plasmid" evidence="1 2">
    <name>p6</name>
</geneLocation>
<evidence type="ECO:0008006" key="3">
    <source>
        <dbReference type="Google" id="ProtNLM"/>
    </source>
</evidence>
<reference evidence="1 2" key="1">
    <citation type="submission" date="2018-09" db="EMBL/GenBank/DDBJ databases">
        <title>Whole genome based analysis of evolution and adaptive divergence in Indian and Brazilian strains of Azospirillum brasilense.</title>
        <authorList>
            <person name="Singh C."/>
            <person name="Tripathi A.K."/>
        </authorList>
    </citation>
    <scope>NUCLEOTIDE SEQUENCE [LARGE SCALE GENOMIC DNA]</scope>
    <source>
        <strain evidence="1 2">MTCC4036</strain>
        <plasmid evidence="1 2">p6</plasmid>
    </source>
</reference>
<dbReference type="Proteomes" id="UP000298596">
    <property type="component" value="Plasmid p6"/>
</dbReference>
<organism evidence="1 2">
    <name type="scientific">Azospirillum brasilense</name>
    <dbReference type="NCBI Taxonomy" id="192"/>
    <lineage>
        <taxon>Bacteria</taxon>
        <taxon>Pseudomonadati</taxon>
        <taxon>Pseudomonadota</taxon>
        <taxon>Alphaproteobacteria</taxon>
        <taxon>Rhodospirillales</taxon>
        <taxon>Azospirillaceae</taxon>
        <taxon>Azospirillum</taxon>
    </lineage>
</organism>
<protein>
    <recommendedName>
        <fullName evidence="3">DUF433 domain-containing protein</fullName>
    </recommendedName>
</protein>
<evidence type="ECO:0000313" key="1">
    <source>
        <dbReference type="EMBL" id="QCO07293.1"/>
    </source>
</evidence>
<accession>A0A4D8QEJ9</accession>
<dbReference type="EMBL" id="CP032336">
    <property type="protein sequence ID" value="QCO07293.1"/>
    <property type="molecule type" value="Genomic_DNA"/>
</dbReference>
<name>A0A4D8QEJ9_AZOBR</name>
<sequence>MMHNTSSLLTCGIYSVPEASRLTGVSTGRIRRWATAAGQPLWTPALPDQDGKSAITFHEMLEAAAVALLLDGAGHTLAGFRDLHAAVPSAHRFPLLNSNVVLSDSLGSPLRPLLDQLDYRPGAALPHRWWPTGRDAFIVLDPARSFGEPVLDRTGTPTRAIAAPILAGNETAKSSASCWEASIQEVEAAVYFERRLGCGVGFFSLQRGSP</sequence>
<proteinExistence type="predicted"/>
<keyword evidence="1" id="KW-0614">Plasmid</keyword>
<dbReference type="AlphaFoldDB" id="A0A4D8QEJ9"/>
<gene>
    <name evidence="1" type="ORF">D3867_36035</name>
</gene>